<evidence type="ECO:0000313" key="2">
    <source>
        <dbReference type="EMBL" id="CCV64423.1"/>
    </source>
</evidence>
<dbReference type="AlphaFoldDB" id="U4KL29"/>
<keyword evidence="1" id="KW-0472">Membrane</keyword>
<name>U4KL29_ALTPJ</name>
<feature type="transmembrane region" description="Helical" evidence="1">
    <location>
        <begin position="12"/>
        <end position="32"/>
    </location>
</feature>
<feature type="transmembrane region" description="Helical" evidence="1">
    <location>
        <begin position="38"/>
        <end position="65"/>
    </location>
</feature>
<sequence>MRGQQMNKYKVKIIITAISILLLNMVILFYFIDNSMSWNISKISSCIFVSLWISFIPQMITYYLFKIKNSGLGYSVSLGYEIGIRGFIGLLFAPYYGIKFYFVDLKKLKYDGEFFL</sequence>
<keyword evidence="1" id="KW-1133">Transmembrane helix</keyword>
<evidence type="ECO:0000256" key="1">
    <source>
        <dbReference type="SAM" id="Phobius"/>
    </source>
</evidence>
<dbReference type="KEGG" id="apal:BN85408460"/>
<keyword evidence="3" id="KW-1185">Reference proteome</keyword>
<proteinExistence type="predicted"/>
<organism evidence="2 3">
    <name type="scientific">Alteracholeplasma palmae (strain ATCC 49389 / J233)</name>
    <name type="common">Acholeplasma palmae</name>
    <dbReference type="NCBI Taxonomy" id="1318466"/>
    <lineage>
        <taxon>Bacteria</taxon>
        <taxon>Bacillati</taxon>
        <taxon>Mycoplasmatota</taxon>
        <taxon>Mollicutes</taxon>
        <taxon>Acholeplasmatales</taxon>
        <taxon>Acholeplasmataceae</taxon>
        <taxon>Acholeplasma</taxon>
    </lineage>
</organism>
<evidence type="ECO:0000313" key="3">
    <source>
        <dbReference type="Proteomes" id="UP000032740"/>
    </source>
</evidence>
<dbReference type="Proteomes" id="UP000032740">
    <property type="component" value="Chromosome"/>
</dbReference>
<gene>
    <name evidence="2" type="ORF">BN85408460</name>
</gene>
<dbReference type="EMBL" id="FO681347">
    <property type="protein sequence ID" value="CCV64423.1"/>
    <property type="molecule type" value="Genomic_DNA"/>
</dbReference>
<keyword evidence="1" id="KW-0812">Transmembrane</keyword>
<protein>
    <submittedName>
        <fullName evidence="2">Uncharacterized protein</fullName>
    </submittedName>
</protein>
<reference evidence="2 3" key="1">
    <citation type="journal article" date="2013" name="J. Mol. Microbiol. Biotechnol.">
        <title>Analysis of the Complete Genomes of Acholeplasma brassicae , A. palmae and A. laidlawii and Their Comparison to the Obligate Parasites from ' Candidatus Phytoplasma'.</title>
        <authorList>
            <person name="Kube M."/>
            <person name="Siewert C."/>
            <person name="Migdoll A.M."/>
            <person name="Duduk B."/>
            <person name="Holz S."/>
            <person name="Rabus R."/>
            <person name="Seemuller E."/>
            <person name="Mitrovic J."/>
            <person name="Muller I."/>
            <person name="Buttner C."/>
            <person name="Reinhardt R."/>
        </authorList>
    </citation>
    <scope>NUCLEOTIDE SEQUENCE [LARGE SCALE GENOMIC DNA]</scope>
    <source>
        <strain evidence="2 3">J233</strain>
    </source>
</reference>
<accession>U4KL29</accession>
<feature type="transmembrane region" description="Helical" evidence="1">
    <location>
        <begin position="77"/>
        <end position="98"/>
    </location>
</feature>
<dbReference type="HOGENOM" id="CLU_2091458_0_0_14"/>